<comment type="caution">
    <text evidence="2">The sequence shown here is derived from an EMBL/GenBank/DDBJ whole genome shotgun (WGS) entry which is preliminary data.</text>
</comment>
<organism evidence="2 3">
    <name type="scientific">Pleurodeles waltl</name>
    <name type="common">Iberian ribbed newt</name>
    <dbReference type="NCBI Taxonomy" id="8319"/>
    <lineage>
        <taxon>Eukaryota</taxon>
        <taxon>Metazoa</taxon>
        <taxon>Chordata</taxon>
        <taxon>Craniata</taxon>
        <taxon>Vertebrata</taxon>
        <taxon>Euteleostomi</taxon>
        <taxon>Amphibia</taxon>
        <taxon>Batrachia</taxon>
        <taxon>Caudata</taxon>
        <taxon>Salamandroidea</taxon>
        <taxon>Salamandridae</taxon>
        <taxon>Pleurodelinae</taxon>
        <taxon>Pleurodeles</taxon>
    </lineage>
</organism>
<accession>A0AAV7WR99</accession>
<dbReference type="AlphaFoldDB" id="A0AAV7WR99"/>
<sequence length="215" mass="23009">MFRDPEGYGRGKSRLGGAPGLENLSRRRRAAGPDPESPFSSRLHLLAVVSLTCVAPLRRAGGARLWVRWKEPEGRLVGYRRRLSGPEGGLEKGRTASSWPVEGSSALRVPEGLGAPGCTCSPSQSGSLTAAVSDFFLQLRCASDTDFPEEQSRREFDAFSSAGSPPPLGADVGLTNLWEGGRIVQRVRLESPLGVSLWWGARAYLTAASATIDTV</sequence>
<dbReference type="Proteomes" id="UP001066276">
    <property type="component" value="Chromosome 1_1"/>
</dbReference>
<evidence type="ECO:0000313" key="3">
    <source>
        <dbReference type="Proteomes" id="UP001066276"/>
    </source>
</evidence>
<feature type="region of interest" description="Disordered" evidence="1">
    <location>
        <begin position="1"/>
        <end position="38"/>
    </location>
</feature>
<reference evidence="2" key="1">
    <citation type="journal article" date="2022" name="bioRxiv">
        <title>Sequencing and chromosome-scale assembly of the giantPleurodeles waltlgenome.</title>
        <authorList>
            <person name="Brown T."/>
            <person name="Elewa A."/>
            <person name="Iarovenko S."/>
            <person name="Subramanian E."/>
            <person name="Araus A.J."/>
            <person name="Petzold A."/>
            <person name="Susuki M."/>
            <person name="Suzuki K.-i.T."/>
            <person name="Hayashi T."/>
            <person name="Toyoda A."/>
            <person name="Oliveira C."/>
            <person name="Osipova E."/>
            <person name="Leigh N.D."/>
            <person name="Simon A."/>
            <person name="Yun M.H."/>
        </authorList>
    </citation>
    <scope>NUCLEOTIDE SEQUENCE</scope>
    <source>
        <strain evidence="2">20211129_DDA</strain>
        <tissue evidence="2">Liver</tissue>
    </source>
</reference>
<proteinExistence type="predicted"/>
<keyword evidence="3" id="KW-1185">Reference proteome</keyword>
<name>A0AAV7WR99_PLEWA</name>
<dbReference type="EMBL" id="JANPWB010000001">
    <property type="protein sequence ID" value="KAJ1215436.1"/>
    <property type="molecule type" value="Genomic_DNA"/>
</dbReference>
<evidence type="ECO:0000256" key="1">
    <source>
        <dbReference type="SAM" id="MobiDB-lite"/>
    </source>
</evidence>
<protein>
    <submittedName>
        <fullName evidence="2">Uncharacterized protein</fullName>
    </submittedName>
</protein>
<evidence type="ECO:0000313" key="2">
    <source>
        <dbReference type="EMBL" id="KAJ1215436.1"/>
    </source>
</evidence>
<gene>
    <name evidence="2" type="ORF">NDU88_003045</name>
</gene>